<dbReference type="Proteomes" id="UP000216840">
    <property type="component" value="Unassembled WGS sequence"/>
</dbReference>
<gene>
    <name evidence="2" type="ORF">CA834_10835</name>
</gene>
<feature type="transmembrane region" description="Helical" evidence="1">
    <location>
        <begin position="35"/>
        <end position="57"/>
    </location>
</feature>
<reference evidence="2 3" key="1">
    <citation type="submission" date="2017-05" db="EMBL/GenBank/DDBJ databases">
        <title>The draft genome sequence of Idiomarina salinarum WNB302.</title>
        <authorList>
            <person name="Sun Y."/>
            <person name="Chen B."/>
            <person name="Du Z."/>
        </authorList>
    </citation>
    <scope>NUCLEOTIDE SEQUENCE [LARGE SCALE GENOMIC DNA]</scope>
    <source>
        <strain evidence="2 3">WNB302</strain>
    </source>
</reference>
<accession>A0A265US37</accession>
<protein>
    <submittedName>
        <fullName evidence="2">Uncharacterized protein</fullName>
    </submittedName>
</protein>
<name>A0A265US37_9FLAO</name>
<keyword evidence="1" id="KW-0812">Transmembrane</keyword>
<keyword evidence="3" id="KW-1185">Reference proteome</keyword>
<evidence type="ECO:0000313" key="3">
    <source>
        <dbReference type="Proteomes" id="UP000216840"/>
    </source>
</evidence>
<comment type="caution">
    <text evidence="2">The sequence shown here is derived from an EMBL/GenBank/DDBJ whole genome shotgun (WGS) entry which is preliminary data.</text>
</comment>
<keyword evidence="1" id="KW-0472">Membrane</keyword>
<evidence type="ECO:0000256" key="1">
    <source>
        <dbReference type="SAM" id="Phobius"/>
    </source>
</evidence>
<dbReference type="OrthoDB" id="1453030at2"/>
<dbReference type="EMBL" id="NGJN01000005">
    <property type="protein sequence ID" value="OZV68133.1"/>
    <property type="molecule type" value="Genomic_DNA"/>
</dbReference>
<keyword evidence="1" id="KW-1133">Transmembrane helix</keyword>
<dbReference type="AlphaFoldDB" id="A0A265US37"/>
<proteinExistence type="predicted"/>
<feature type="transmembrane region" description="Helical" evidence="1">
    <location>
        <begin position="12"/>
        <end position="29"/>
    </location>
</feature>
<organism evidence="2 3">
    <name type="scientific">Winogradskyella aurantia</name>
    <dbReference type="NCBI Taxonomy" id="1915063"/>
    <lineage>
        <taxon>Bacteria</taxon>
        <taxon>Pseudomonadati</taxon>
        <taxon>Bacteroidota</taxon>
        <taxon>Flavobacteriia</taxon>
        <taxon>Flavobacteriales</taxon>
        <taxon>Flavobacteriaceae</taxon>
        <taxon>Winogradskyella</taxon>
    </lineage>
</organism>
<evidence type="ECO:0000313" key="2">
    <source>
        <dbReference type="EMBL" id="OZV68133.1"/>
    </source>
</evidence>
<sequence length="75" mass="8281">MKLMPINNNSIALILVTIIGIGFFIAGMTKVLDYFIVKVLLFGGFTVLIAVAIGYGIKNDSKKNRPEDKLQDDSY</sequence>